<protein>
    <recommendedName>
        <fullName evidence="5 6">Small ribosomal subunit protein bS20</fullName>
    </recommendedName>
</protein>
<dbReference type="AlphaFoldDB" id="A0A0G0NA20"/>
<dbReference type="InterPro" id="IPR002583">
    <property type="entry name" value="Ribosomal_bS20"/>
</dbReference>
<keyword evidence="2 6" id="KW-0694">RNA-binding</keyword>
<dbReference type="InterPro" id="IPR036510">
    <property type="entry name" value="Ribosomal_bS20_sf"/>
</dbReference>
<comment type="similarity">
    <text evidence="6">Belongs to the bacterial ribosomal protein bS20 family.</text>
</comment>
<dbReference type="PATRIC" id="fig|1618336.3.peg.331"/>
<evidence type="ECO:0000313" key="8">
    <source>
        <dbReference type="EMBL" id="KKQ73966.1"/>
    </source>
</evidence>
<dbReference type="HAMAP" id="MF_00500">
    <property type="entry name" value="Ribosomal_bS20"/>
    <property type="match status" value="1"/>
</dbReference>
<accession>A0A0G0NA20</accession>
<comment type="caution">
    <text evidence="8">The sequence shown here is derived from an EMBL/GenBank/DDBJ whole genome shotgun (WGS) entry which is preliminary data.</text>
</comment>
<evidence type="ECO:0000256" key="5">
    <source>
        <dbReference type="ARBA" id="ARBA00035136"/>
    </source>
</evidence>
<dbReference type="GO" id="GO:0019843">
    <property type="term" value="F:rRNA binding"/>
    <property type="evidence" value="ECO:0007669"/>
    <property type="project" value="UniProtKB-UniRule"/>
</dbReference>
<evidence type="ECO:0000256" key="7">
    <source>
        <dbReference type="SAM" id="MobiDB-lite"/>
    </source>
</evidence>
<keyword evidence="4 6" id="KW-0687">Ribonucleoprotein</keyword>
<proteinExistence type="inferred from homology"/>
<evidence type="ECO:0000256" key="6">
    <source>
        <dbReference type="HAMAP-Rule" id="MF_00500"/>
    </source>
</evidence>
<dbReference type="Proteomes" id="UP000034498">
    <property type="component" value="Unassembled WGS sequence"/>
</dbReference>
<evidence type="ECO:0000256" key="4">
    <source>
        <dbReference type="ARBA" id="ARBA00023274"/>
    </source>
</evidence>
<dbReference type="Pfam" id="PF01649">
    <property type="entry name" value="Ribosomal_S20p"/>
    <property type="match status" value="1"/>
</dbReference>
<organism evidence="8 9">
    <name type="scientific">Berkelbacteria bacterium GW2011_GWB1_38_5</name>
    <dbReference type="NCBI Taxonomy" id="1618336"/>
    <lineage>
        <taxon>Bacteria</taxon>
        <taxon>Candidatus Berkelbacteria</taxon>
    </lineage>
</organism>
<feature type="region of interest" description="Disordered" evidence="7">
    <location>
        <begin position="79"/>
        <end position="113"/>
    </location>
</feature>
<feature type="compositionally biased region" description="Basic residues" evidence="7">
    <location>
        <begin position="102"/>
        <end position="113"/>
    </location>
</feature>
<keyword evidence="1 6" id="KW-0699">rRNA-binding</keyword>
<dbReference type="STRING" id="1618336.US94_C0018G0004"/>
<sequence>MPITKSAKKSLKVSKTKAIQNQKQKKELSKAIKQATAANISEVVSKIDKAAKTDIIHKNKAARLKSKLTKKFGTAKNVKAKSENVKTPVKSVKEKTKTPAKTAKKTTTKKAKK</sequence>
<evidence type="ECO:0000313" key="9">
    <source>
        <dbReference type="Proteomes" id="UP000034498"/>
    </source>
</evidence>
<name>A0A0G0NA20_9BACT</name>
<dbReference type="GO" id="GO:1990904">
    <property type="term" value="C:ribonucleoprotein complex"/>
    <property type="evidence" value="ECO:0007669"/>
    <property type="project" value="UniProtKB-KW"/>
</dbReference>
<dbReference type="GO" id="GO:0006412">
    <property type="term" value="P:translation"/>
    <property type="evidence" value="ECO:0007669"/>
    <property type="project" value="UniProtKB-UniRule"/>
</dbReference>
<reference evidence="8 9" key="1">
    <citation type="journal article" date="2015" name="Nature">
        <title>rRNA introns, odd ribosomes, and small enigmatic genomes across a large radiation of phyla.</title>
        <authorList>
            <person name="Brown C.T."/>
            <person name="Hug L.A."/>
            <person name="Thomas B.C."/>
            <person name="Sharon I."/>
            <person name="Castelle C.J."/>
            <person name="Singh A."/>
            <person name="Wilkins M.J."/>
            <person name="Williams K.H."/>
            <person name="Banfield J.F."/>
        </authorList>
    </citation>
    <scope>NUCLEOTIDE SEQUENCE [LARGE SCALE GENOMIC DNA]</scope>
</reference>
<dbReference type="SUPFAM" id="SSF46992">
    <property type="entry name" value="Ribosomal protein S20"/>
    <property type="match status" value="1"/>
</dbReference>
<keyword evidence="3 6" id="KW-0689">Ribosomal protein</keyword>
<evidence type="ECO:0000256" key="2">
    <source>
        <dbReference type="ARBA" id="ARBA00022884"/>
    </source>
</evidence>
<dbReference type="GO" id="GO:0003735">
    <property type="term" value="F:structural constituent of ribosome"/>
    <property type="evidence" value="ECO:0007669"/>
    <property type="project" value="InterPro"/>
</dbReference>
<evidence type="ECO:0000256" key="1">
    <source>
        <dbReference type="ARBA" id="ARBA00022730"/>
    </source>
</evidence>
<dbReference type="NCBIfam" id="TIGR00029">
    <property type="entry name" value="S20"/>
    <property type="match status" value="1"/>
</dbReference>
<dbReference type="EMBL" id="LBUX01000018">
    <property type="protein sequence ID" value="KKQ73966.1"/>
    <property type="molecule type" value="Genomic_DNA"/>
</dbReference>
<comment type="function">
    <text evidence="6">Binds directly to 16S ribosomal RNA.</text>
</comment>
<dbReference type="Gene3D" id="1.20.58.110">
    <property type="entry name" value="Ribosomal protein S20"/>
    <property type="match status" value="1"/>
</dbReference>
<dbReference type="GO" id="GO:0005840">
    <property type="term" value="C:ribosome"/>
    <property type="evidence" value="ECO:0007669"/>
    <property type="project" value="UniProtKB-KW"/>
</dbReference>
<evidence type="ECO:0000256" key="3">
    <source>
        <dbReference type="ARBA" id="ARBA00022980"/>
    </source>
</evidence>
<gene>
    <name evidence="6" type="primary">rpsT</name>
    <name evidence="8" type="ORF">US94_C0018G0004</name>
</gene>